<accession>A0A7K0EU61</accession>
<dbReference type="EMBL" id="WJXZ01000014">
    <property type="protein sequence ID" value="MRS65106.1"/>
    <property type="molecule type" value="Genomic_DNA"/>
</dbReference>
<proteinExistence type="predicted"/>
<dbReference type="OrthoDB" id="955425at2"/>
<dbReference type="AlphaFoldDB" id="A0A7K0EU61"/>
<evidence type="ECO:0000313" key="2">
    <source>
        <dbReference type="Proteomes" id="UP000441754"/>
    </source>
</evidence>
<gene>
    <name evidence="1" type="ORF">GJJ30_27660</name>
</gene>
<sequence length="201" mass="21567">MKKHLLSLLISGLLAGGHWPKAFGQATDKLVFGGVALEHGVGRYNPITFGAGAIAQFQYPLSPVFAVTAKGGVEVFRINFSSLNPYAYLGYGYNPISGFGFNTLYMNYAMRNDRVMGVSVPLCVGPRAYLTNRLHADVLVGADVGASEVMRTSLRFEPGIGYLLPLPQGRFLDVNSSYCTSFGRGSGVVSLGVSYGIRIGR</sequence>
<comment type="caution">
    <text evidence="1">The sequence shown here is derived from an EMBL/GenBank/DDBJ whole genome shotgun (WGS) entry which is preliminary data.</text>
</comment>
<protein>
    <recommendedName>
        <fullName evidence="3">Outer membrane beta-barrel protein</fullName>
    </recommendedName>
</protein>
<dbReference type="RefSeq" id="WP_154178388.1">
    <property type="nucleotide sequence ID" value="NZ_WJXZ01000014.1"/>
</dbReference>
<evidence type="ECO:0008006" key="3">
    <source>
        <dbReference type="Google" id="ProtNLM"/>
    </source>
</evidence>
<name>A0A7K0EU61_9BACT</name>
<dbReference type="Proteomes" id="UP000441754">
    <property type="component" value="Unassembled WGS sequence"/>
</dbReference>
<organism evidence="1 2">
    <name type="scientific">Larkinella terrae</name>
    <dbReference type="NCBI Taxonomy" id="2025311"/>
    <lineage>
        <taxon>Bacteria</taxon>
        <taxon>Pseudomonadati</taxon>
        <taxon>Bacteroidota</taxon>
        <taxon>Cytophagia</taxon>
        <taxon>Cytophagales</taxon>
        <taxon>Spirosomataceae</taxon>
        <taxon>Larkinella</taxon>
    </lineage>
</organism>
<reference evidence="1 2" key="1">
    <citation type="journal article" date="2018" name="Antonie Van Leeuwenhoek">
        <title>Larkinella terrae sp. nov., isolated from soil on Jeju Island, South Korea.</title>
        <authorList>
            <person name="Ten L.N."/>
            <person name="Jeon J."/>
            <person name="Park S.J."/>
            <person name="Park S."/>
            <person name="Lee S.Y."/>
            <person name="Kim M.K."/>
            <person name="Jung H.Y."/>
        </authorList>
    </citation>
    <scope>NUCLEOTIDE SEQUENCE [LARGE SCALE GENOMIC DNA]</scope>
    <source>
        <strain evidence="1 2">KCTC 52001</strain>
    </source>
</reference>
<evidence type="ECO:0000313" key="1">
    <source>
        <dbReference type="EMBL" id="MRS65106.1"/>
    </source>
</evidence>
<keyword evidence="2" id="KW-1185">Reference proteome</keyword>